<dbReference type="SUPFAM" id="SSF141729">
    <property type="entry name" value="FimD N-terminal domain-like"/>
    <property type="match status" value="1"/>
</dbReference>
<reference evidence="11 12" key="1">
    <citation type="submission" date="2018-05" db="EMBL/GenBank/DDBJ databases">
        <title>Freshwater and sediment microbial communities from various areas in North America, analyzing microbe dynamics in response to fracking.</title>
        <authorList>
            <person name="Lamendella R."/>
        </authorList>
    </citation>
    <scope>NUCLEOTIDE SEQUENCE [LARGE SCALE GENOMIC DNA]</scope>
    <source>
        <strain evidence="11 12">67</strain>
    </source>
</reference>
<feature type="domain" description="PapC-like C-terminal" evidence="9">
    <location>
        <begin position="790"/>
        <end position="845"/>
    </location>
</feature>
<evidence type="ECO:0000256" key="1">
    <source>
        <dbReference type="ARBA" id="ARBA00004571"/>
    </source>
</evidence>
<dbReference type="InterPro" id="IPR025885">
    <property type="entry name" value="PapC_N"/>
</dbReference>
<dbReference type="GO" id="GO:0009297">
    <property type="term" value="P:pilus assembly"/>
    <property type="evidence" value="ECO:0007669"/>
    <property type="project" value="InterPro"/>
</dbReference>
<evidence type="ECO:0000259" key="10">
    <source>
        <dbReference type="Pfam" id="PF13954"/>
    </source>
</evidence>
<dbReference type="AlphaFoldDB" id="A0A318FKP8"/>
<evidence type="ECO:0000313" key="11">
    <source>
        <dbReference type="EMBL" id="PXW42821.1"/>
    </source>
</evidence>
<dbReference type="InterPro" id="IPR037224">
    <property type="entry name" value="PapC_N_sf"/>
</dbReference>
<dbReference type="PANTHER" id="PTHR30451">
    <property type="entry name" value="OUTER MEMBRANE USHER PROTEIN"/>
    <property type="match status" value="1"/>
</dbReference>
<dbReference type="GO" id="GO:0009279">
    <property type="term" value="C:cell outer membrane"/>
    <property type="evidence" value="ECO:0007669"/>
    <property type="project" value="UniProtKB-SubCell"/>
</dbReference>
<dbReference type="EMBL" id="QJJG01000013">
    <property type="protein sequence ID" value="PXW42821.1"/>
    <property type="molecule type" value="Genomic_DNA"/>
</dbReference>
<keyword evidence="3" id="KW-0813">Transport</keyword>
<dbReference type="InterPro" id="IPR042186">
    <property type="entry name" value="FimD_plug_dom"/>
</dbReference>
<dbReference type="Pfam" id="PF00577">
    <property type="entry name" value="Usher"/>
    <property type="match status" value="1"/>
</dbReference>
<evidence type="ECO:0000256" key="5">
    <source>
        <dbReference type="ARBA" id="ARBA00022692"/>
    </source>
</evidence>
<evidence type="ECO:0000256" key="7">
    <source>
        <dbReference type="ARBA" id="ARBA00023136"/>
    </source>
</evidence>
<keyword evidence="7" id="KW-0472">Membrane</keyword>
<accession>A0A318FKP8</accession>
<evidence type="ECO:0000256" key="6">
    <source>
        <dbReference type="ARBA" id="ARBA00022729"/>
    </source>
</evidence>
<organism evidence="11 12">
    <name type="scientific">Klebsiella oxytoca</name>
    <dbReference type="NCBI Taxonomy" id="571"/>
    <lineage>
        <taxon>Bacteria</taxon>
        <taxon>Pseudomonadati</taxon>
        <taxon>Pseudomonadota</taxon>
        <taxon>Gammaproteobacteria</taxon>
        <taxon>Enterobacterales</taxon>
        <taxon>Enterobacteriaceae</taxon>
        <taxon>Klebsiella/Raoultella group</taxon>
        <taxon>Klebsiella</taxon>
    </lineage>
</organism>
<dbReference type="RefSeq" id="WP_110275418.1">
    <property type="nucleotide sequence ID" value="NZ_QJJG01000013.1"/>
</dbReference>
<keyword evidence="8" id="KW-0998">Cell outer membrane</keyword>
<dbReference type="PANTHER" id="PTHR30451:SF5">
    <property type="entry name" value="SLR0019 PROTEIN"/>
    <property type="match status" value="1"/>
</dbReference>
<keyword evidence="5" id="KW-0812">Transmembrane</keyword>
<gene>
    <name evidence="11" type="ORF">DET57_11315</name>
</gene>
<dbReference type="Pfam" id="PF13953">
    <property type="entry name" value="PapC_C"/>
    <property type="match status" value="1"/>
</dbReference>
<comment type="caution">
    <text evidence="11">The sequence shown here is derived from an EMBL/GenBank/DDBJ whole genome shotgun (WGS) entry which is preliminary data.</text>
</comment>
<dbReference type="Pfam" id="PF13954">
    <property type="entry name" value="PapC_N"/>
    <property type="match status" value="1"/>
</dbReference>
<dbReference type="Gene3D" id="2.60.40.2070">
    <property type="match status" value="1"/>
</dbReference>
<name>A0A318FKP8_KLEOX</name>
<dbReference type="InterPro" id="IPR025949">
    <property type="entry name" value="PapC-like_C"/>
</dbReference>
<dbReference type="GO" id="GO:0015473">
    <property type="term" value="F:fimbrial usher porin activity"/>
    <property type="evidence" value="ECO:0007669"/>
    <property type="project" value="InterPro"/>
</dbReference>
<dbReference type="InterPro" id="IPR043142">
    <property type="entry name" value="PapC-like_C_sf"/>
</dbReference>
<feature type="domain" description="PapC N-terminal" evidence="10">
    <location>
        <begin position="45"/>
        <end position="187"/>
    </location>
</feature>
<comment type="similarity">
    <text evidence="2">Belongs to the fimbrial export usher family.</text>
</comment>
<proteinExistence type="inferred from homology"/>
<evidence type="ECO:0000313" key="12">
    <source>
        <dbReference type="Proteomes" id="UP000247485"/>
    </source>
</evidence>
<dbReference type="InterPro" id="IPR000015">
    <property type="entry name" value="Fimb_usher"/>
</dbReference>
<dbReference type="Gene3D" id="3.10.20.410">
    <property type="match status" value="1"/>
</dbReference>
<dbReference type="Proteomes" id="UP000247485">
    <property type="component" value="Unassembled WGS sequence"/>
</dbReference>
<evidence type="ECO:0000259" key="9">
    <source>
        <dbReference type="Pfam" id="PF13953"/>
    </source>
</evidence>
<sequence length="868" mass="95347">MPTASPSSFATDRKNSRCFSARWLRPGILCVFGCVATSTLADTDFEEVFLRRDRGEASPEVFIWRDAITPGMKPVDIRVNENLAEHMEVRFVDNGKQRVIPCLSREQLQALGIKIELYDDAATTVEGESTECERVEQKIPSSTVVYDAAQQVLNLTVPQEAIDKQRFIMIAPAEWDHGVPSLRTSYNGYFYTTKTKGYSGENGDRDDTTSRSAYLNLNTIGSLGAWRLFSIDSFYRNPGSGWESNHDRSYLSRDIALLRSSLQAGEIYTDTSGYMVGAIAMTGVSLATSQKMSMDNQFSYSPVVRGVARTNARLVIRQRGNIIYSTTLTPGPFAIDDLYSAQVGADLEVTVEESDGQVQVFHVPYTALPNMIRPGASRYSLALGRYRNQGHDTKEPWLTSGSLEYGLEKFTLSGSSLISEEYQSLSAGVAWNVGSIGAFSTEIAHARHKETWGEGNIRDGSAVRFLYARHFDATGTSLQILGYQYRSADFLEFPEFLSRQSYERIGGYSWGDSEWMQRKRSRVEMTLNQSLSQYGSLYLGMSEDRYYGTSRKSTSISGGAGTTIGSASVSLSLTRTRDTNNSDTQIGLSVSLPLGIFDARSRDYGSINYSINRDRNNQYSQSMGYSGSALDSRVNYSANVMRDVHGEYSQSGTLGYNGSLASVSGGMSHSSGHSQYSAGMSGGVTLYRGGVVLSPQLGNTVAIIETPGASGISVSGAGNAETDYFGHAMVTWLTPYRYNDISLDTGRSAKSQNVELKESSRRVVPSEGAAVLLKFATRVGRRAMVDIQSHKKIPLGAMVYLAGEKEEAGIVGNHGQAYLSGLDARNDQKLNVVWGKQQGEQCSFTLLALPEGRQSPEDWYKKQTVNCR</sequence>
<keyword evidence="4" id="KW-1134">Transmembrane beta strand</keyword>
<protein>
    <submittedName>
        <fullName evidence="11">Outer membrane usher protein</fullName>
    </submittedName>
</protein>
<evidence type="ECO:0000256" key="3">
    <source>
        <dbReference type="ARBA" id="ARBA00022448"/>
    </source>
</evidence>
<evidence type="ECO:0000256" key="2">
    <source>
        <dbReference type="ARBA" id="ARBA00008064"/>
    </source>
</evidence>
<evidence type="ECO:0000256" key="4">
    <source>
        <dbReference type="ARBA" id="ARBA00022452"/>
    </source>
</evidence>
<comment type="subcellular location">
    <subcellularLocation>
        <location evidence="1">Cell outer membrane</location>
        <topology evidence="1">Multi-pass membrane protein</topology>
    </subcellularLocation>
</comment>
<dbReference type="Gene3D" id="2.60.40.2610">
    <property type="entry name" value="Outer membrane usher protein FimD, plug domain"/>
    <property type="match status" value="1"/>
</dbReference>
<evidence type="ECO:0000256" key="8">
    <source>
        <dbReference type="ARBA" id="ARBA00023237"/>
    </source>
</evidence>
<dbReference type="Gene3D" id="2.60.40.3110">
    <property type="match status" value="1"/>
</dbReference>
<keyword evidence="6" id="KW-0732">Signal</keyword>